<dbReference type="EMBL" id="JTDF01009549">
    <property type="protein sequence ID" value="KAF8564142.1"/>
    <property type="molecule type" value="Genomic_DNA"/>
</dbReference>
<name>A0A8T0D9F8_9TREM</name>
<reference evidence="2 3" key="1">
    <citation type="submission" date="2019-07" db="EMBL/GenBank/DDBJ databases">
        <title>Annotation for the trematode Paragonimus westermani.</title>
        <authorList>
            <person name="Choi Y.-J."/>
        </authorList>
    </citation>
    <scope>NUCLEOTIDE SEQUENCE [LARGE SCALE GENOMIC DNA]</scope>
    <source>
        <strain evidence="2">180907_Pwestermani</strain>
    </source>
</reference>
<evidence type="ECO:0000256" key="1">
    <source>
        <dbReference type="SAM" id="MobiDB-lite"/>
    </source>
</evidence>
<dbReference type="Proteomes" id="UP000699462">
    <property type="component" value="Unassembled WGS sequence"/>
</dbReference>
<comment type="caution">
    <text evidence="2">The sequence shown here is derived from an EMBL/GenBank/DDBJ whole genome shotgun (WGS) entry which is preliminary data.</text>
</comment>
<feature type="region of interest" description="Disordered" evidence="1">
    <location>
        <begin position="16"/>
        <end position="43"/>
    </location>
</feature>
<accession>A0A8T0D9F8</accession>
<evidence type="ECO:0000313" key="3">
    <source>
        <dbReference type="Proteomes" id="UP000699462"/>
    </source>
</evidence>
<gene>
    <name evidence="2" type="ORF">P879_06759</name>
</gene>
<feature type="non-terminal residue" evidence="2">
    <location>
        <position position="1"/>
    </location>
</feature>
<proteinExistence type="predicted"/>
<dbReference type="AlphaFoldDB" id="A0A8T0D9F8"/>
<protein>
    <submittedName>
        <fullName evidence="2">Uncharacterized protein</fullName>
    </submittedName>
</protein>
<keyword evidence="3" id="KW-1185">Reference proteome</keyword>
<evidence type="ECO:0000313" key="2">
    <source>
        <dbReference type="EMBL" id="KAF8564142.1"/>
    </source>
</evidence>
<sequence>SHSIFSLIGVSQLVPPSSSLDSQGHYEDTTEGDANGGVDNSPYMRLSIRHSSETEEETATPIDGVRAAEVTPVFPRRRFSVLIPAETPLPQTEFPTISNLSQKRKSLPHLSKKTPTNVVHKRVELAKGEKTGNIPTDGKVTSTADKFLARVSALKESPHSDDDHVRETVSRLMKQDKSGNVNPVKKAWQQTKEKITVILHPEKKSMY</sequence>
<dbReference type="OrthoDB" id="10328023at2759"/>
<organism evidence="2 3">
    <name type="scientific">Paragonimus westermani</name>
    <dbReference type="NCBI Taxonomy" id="34504"/>
    <lineage>
        <taxon>Eukaryota</taxon>
        <taxon>Metazoa</taxon>
        <taxon>Spiralia</taxon>
        <taxon>Lophotrochozoa</taxon>
        <taxon>Platyhelminthes</taxon>
        <taxon>Trematoda</taxon>
        <taxon>Digenea</taxon>
        <taxon>Plagiorchiida</taxon>
        <taxon>Troglotremata</taxon>
        <taxon>Troglotrematidae</taxon>
        <taxon>Paragonimus</taxon>
    </lineage>
</organism>